<protein>
    <submittedName>
        <fullName evidence="1">Uncharacterized protein</fullName>
    </submittedName>
</protein>
<evidence type="ECO:0000313" key="2">
    <source>
        <dbReference type="Proteomes" id="UP000814033"/>
    </source>
</evidence>
<reference evidence="1" key="1">
    <citation type="submission" date="2021-02" db="EMBL/GenBank/DDBJ databases">
        <authorList>
            <consortium name="DOE Joint Genome Institute"/>
            <person name="Ahrendt S."/>
            <person name="Looney B.P."/>
            <person name="Miyauchi S."/>
            <person name="Morin E."/>
            <person name="Drula E."/>
            <person name="Courty P.E."/>
            <person name="Chicoki N."/>
            <person name="Fauchery L."/>
            <person name="Kohler A."/>
            <person name="Kuo A."/>
            <person name="Labutti K."/>
            <person name="Pangilinan J."/>
            <person name="Lipzen A."/>
            <person name="Riley R."/>
            <person name="Andreopoulos W."/>
            <person name="He G."/>
            <person name="Johnson J."/>
            <person name="Barry K.W."/>
            <person name="Grigoriev I.V."/>
            <person name="Nagy L."/>
            <person name="Hibbett D."/>
            <person name="Henrissat B."/>
            <person name="Matheny P.B."/>
            <person name="Labbe J."/>
            <person name="Martin F."/>
        </authorList>
    </citation>
    <scope>NUCLEOTIDE SEQUENCE</scope>
    <source>
        <strain evidence="1">FP105234-sp</strain>
    </source>
</reference>
<sequence>MPAFKGVWCMLHTRFAVQSTYISVSLSWPSALLPSRHQTSTPSSAVVVAARLQELLSALFSPPLTTSVGIGDIETLFKIGYIFYVAIDEVQGSTAQYQATKADIDQWSSFLKDAVEARQKIQRDVDLCCAMPDTVRNMTSKYDASLGSDQSKNAGKIRRLYLKLHWRVATKKKVAALEPQLSSRLKGLSMRIPLTLYRRVFLYSRSHVLLNGRLQSIPCGYSDSVGERSISSPVYV</sequence>
<evidence type="ECO:0000313" key="1">
    <source>
        <dbReference type="EMBL" id="KAI0050251.1"/>
    </source>
</evidence>
<dbReference type="Proteomes" id="UP000814033">
    <property type="component" value="Unassembled WGS sequence"/>
</dbReference>
<proteinExistence type="predicted"/>
<gene>
    <name evidence="1" type="ORF">FA95DRAFT_1676944</name>
</gene>
<accession>A0ACB8S2Z5</accession>
<organism evidence="1 2">
    <name type="scientific">Auriscalpium vulgare</name>
    <dbReference type="NCBI Taxonomy" id="40419"/>
    <lineage>
        <taxon>Eukaryota</taxon>
        <taxon>Fungi</taxon>
        <taxon>Dikarya</taxon>
        <taxon>Basidiomycota</taxon>
        <taxon>Agaricomycotina</taxon>
        <taxon>Agaricomycetes</taxon>
        <taxon>Russulales</taxon>
        <taxon>Auriscalpiaceae</taxon>
        <taxon>Auriscalpium</taxon>
    </lineage>
</organism>
<keyword evidence="2" id="KW-1185">Reference proteome</keyword>
<comment type="caution">
    <text evidence="1">The sequence shown here is derived from an EMBL/GenBank/DDBJ whole genome shotgun (WGS) entry which is preliminary data.</text>
</comment>
<dbReference type="EMBL" id="MU275864">
    <property type="protein sequence ID" value="KAI0050251.1"/>
    <property type="molecule type" value="Genomic_DNA"/>
</dbReference>
<name>A0ACB8S2Z5_9AGAM</name>
<reference evidence="1" key="2">
    <citation type="journal article" date="2022" name="New Phytol.">
        <title>Evolutionary transition to the ectomycorrhizal habit in the genomes of a hyperdiverse lineage of mushroom-forming fungi.</title>
        <authorList>
            <person name="Looney B."/>
            <person name="Miyauchi S."/>
            <person name="Morin E."/>
            <person name="Drula E."/>
            <person name="Courty P.E."/>
            <person name="Kohler A."/>
            <person name="Kuo A."/>
            <person name="LaButti K."/>
            <person name="Pangilinan J."/>
            <person name="Lipzen A."/>
            <person name="Riley R."/>
            <person name="Andreopoulos W."/>
            <person name="He G."/>
            <person name="Johnson J."/>
            <person name="Nolan M."/>
            <person name="Tritt A."/>
            <person name="Barry K.W."/>
            <person name="Grigoriev I.V."/>
            <person name="Nagy L.G."/>
            <person name="Hibbett D."/>
            <person name="Henrissat B."/>
            <person name="Matheny P.B."/>
            <person name="Labbe J."/>
            <person name="Martin F.M."/>
        </authorList>
    </citation>
    <scope>NUCLEOTIDE SEQUENCE</scope>
    <source>
        <strain evidence="1">FP105234-sp</strain>
    </source>
</reference>